<dbReference type="InterPro" id="IPR006685">
    <property type="entry name" value="MscS_channel_2nd"/>
</dbReference>
<name>A0A2V1K6S0_9BURK</name>
<feature type="transmembrane region" description="Helical" evidence="7">
    <location>
        <begin position="206"/>
        <end position="226"/>
    </location>
</feature>
<feature type="transmembrane region" description="Helical" evidence="7">
    <location>
        <begin position="284"/>
        <end position="309"/>
    </location>
</feature>
<comment type="caution">
    <text evidence="11">The sequence shown here is derived from an EMBL/GenBank/DDBJ whole genome shotgun (WGS) entry which is preliminary data.</text>
</comment>
<dbReference type="InterPro" id="IPR011014">
    <property type="entry name" value="MscS_channel_TM-2"/>
</dbReference>
<dbReference type="RefSeq" id="WP_109060577.1">
    <property type="nucleotide sequence ID" value="NZ_QETA01000001.1"/>
</dbReference>
<evidence type="ECO:0000256" key="7">
    <source>
        <dbReference type="SAM" id="Phobius"/>
    </source>
</evidence>
<keyword evidence="12" id="KW-1185">Reference proteome</keyword>
<feature type="domain" description="Mechanosensitive ion channel MscS" evidence="9">
    <location>
        <begin position="627"/>
        <end position="693"/>
    </location>
</feature>
<feature type="chain" id="PRO_5016108943" evidence="8">
    <location>
        <begin position="39"/>
        <end position="805"/>
    </location>
</feature>
<dbReference type="PANTHER" id="PTHR30347">
    <property type="entry name" value="POTASSIUM CHANNEL RELATED"/>
    <property type="match status" value="1"/>
</dbReference>
<evidence type="ECO:0000256" key="2">
    <source>
        <dbReference type="ARBA" id="ARBA00008017"/>
    </source>
</evidence>
<evidence type="ECO:0000256" key="6">
    <source>
        <dbReference type="ARBA" id="ARBA00023136"/>
    </source>
</evidence>
<dbReference type="Pfam" id="PF12607">
    <property type="entry name" value="DUF3772"/>
    <property type="match status" value="1"/>
</dbReference>
<organism evidence="11 12">
    <name type="scientific">Corticimicrobacter populi</name>
    <dbReference type="NCBI Taxonomy" id="2175229"/>
    <lineage>
        <taxon>Bacteria</taxon>
        <taxon>Pseudomonadati</taxon>
        <taxon>Pseudomonadota</taxon>
        <taxon>Betaproteobacteria</taxon>
        <taxon>Burkholderiales</taxon>
        <taxon>Alcaligenaceae</taxon>
        <taxon>Corticimicrobacter</taxon>
    </lineage>
</organism>
<keyword evidence="3" id="KW-1003">Cell membrane</keyword>
<keyword evidence="8" id="KW-0732">Signal</keyword>
<feature type="transmembrane region" description="Helical" evidence="7">
    <location>
        <begin position="542"/>
        <end position="560"/>
    </location>
</feature>
<dbReference type="AlphaFoldDB" id="A0A2V1K6S0"/>
<evidence type="ECO:0000313" key="11">
    <source>
        <dbReference type="EMBL" id="PWF25175.1"/>
    </source>
</evidence>
<dbReference type="SUPFAM" id="SSF50182">
    <property type="entry name" value="Sm-like ribonucleoproteins"/>
    <property type="match status" value="1"/>
</dbReference>
<feature type="transmembrane region" description="Helical" evidence="7">
    <location>
        <begin position="610"/>
        <end position="632"/>
    </location>
</feature>
<feature type="transmembrane region" description="Helical" evidence="7">
    <location>
        <begin position="436"/>
        <end position="457"/>
    </location>
</feature>
<comment type="subcellular location">
    <subcellularLocation>
        <location evidence="1">Cell membrane</location>
        <topology evidence="1">Multi-pass membrane protein</topology>
    </subcellularLocation>
</comment>
<dbReference type="Gene3D" id="2.30.30.60">
    <property type="match status" value="1"/>
</dbReference>
<evidence type="ECO:0000256" key="3">
    <source>
        <dbReference type="ARBA" id="ARBA00022475"/>
    </source>
</evidence>
<feature type="transmembrane region" description="Helical" evidence="7">
    <location>
        <begin position="580"/>
        <end position="604"/>
    </location>
</feature>
<evidence type="ECO:0000256" key="5">
    <source>
        <dbReference type="ARBA" id="ARBA00022989"/>
    </source>
</evidence>
<protein>
    <submittedName>
        <fullName evidence="11">DUF3772 domain-containing protein</fullName>
    </submittedName>
</protein>
<feature type="transmembrane region" description="Helical" evidence="7">
    <location>
        <begin position="349"/>
        <end position="377"/>
    </location>
</feature>
<keyword evidence="6 7" id="KW-0472">Membrane</keyword>
<gene>
    <name evidence="11" type="ORF">DD235_03205</name>
</gene>
<feature type="transmembrane region" description="Helical" evidence="7">
    <location>
        <begin position="321"/>
        <end position="343"/>
    </location>
</feature>
<evidence type="ECO:0000259" key="9">
    <source>
        <dbReference type="Pfam" id="PF00924"/>
    </source>
</evidence>
<evidence type="ECO:0000256" key="1">
    <source>
        <dbReference type="ARBA" id="ARBA00004651"/>
    </source>
</evidence>
<dbReference type="PANTHER" id="PTHR30347:SF9">
    <property type="entry name" value="MINICONDUCTANCE MECHANOSENSITIVE CHANNEL MSCM"/>
    <property type="match status" value="1"/>
</dbReference>
<feature type="signal peptide" evidence="8">
    <location>
        <begin position="1"/>
        <end position="38"/>
    </location>
</feature>
<dbReference type="GO" id="GO:0008381">
    <property type="term" value="F:mechanosensitive monoatomic ion channel activity"/>
    <property type="evidence" value="ECO:0007669"/>
    <property type="project" value="UniProtKB-ARBA"/>
</dbReference>
<dbReference type="EMBL" id="QETA01000001">
    <property type="protein sequence ID" value="PWF25175.1"/>
    <property type="molecule type" value="Genomic_DNA"/>
</dbReference>
<reference evidence="12" key="1">
    <citation type="submission" date="2018-05" db="EMBL/GenBank/DDBJ databases">
        <authorList>
            <person name="Li Y."/>
        </authorList>
    </citation>
    <scope>NUCLEOTIDE SEQUENCE [LARGE SCALE GENOMIC DNA]</scope>
    <source>
        <strain evidence="12">3d-2-2</strain>
    </source>
</reference>
<evidence type="ECO:0000313" key="12">
    <source>
        <dbReference type="Proteomes" id="UP000245212"/>
    </source>
</evidence>
<evidence type="ECO:0000256" key="4">
    <source>
        <dbReference type="ARBA" id="ARBA00022692"/>
    </source>
</evidence>
<keyword evidence="4 7" id="KW-0812">Transmembrane</keyword>
<proteinExistence type="inferred from homology"/>
<dbReference type="Proteomes" id="UP000245212">
    <property type="component" value="Unassembled WGS sequence"/>
</dbReference>
<dbReference type="InterPro" id="IPR023408">
    <property type="entry name" value="MscS_beta-dom_sf"/>
</dbReference>
<keyword evidence="5 7" id="KW-1133">Transmembrane helix</keyword>
<feature type="transmembrane region" description="Helical" evidence="7">
    <location>
        <begin position="247"/>
        <end position="264"/>
    </location>
</feature>
<dbReference type="GO" id="GO:0005886">
    <property type="term" value="C:plasma membrane"/>
    <property type="evidence" value="ECO:0007669"/>
    <property type="project" value="UniProtKB-SubCell"/>
</dbReference>
<dbReference type="InterPro" id="IPR010920">
    <property type="entry name" value="LSM_dom_sf"/>
</dbReference>
<sequence length="805" mass="87251">MPVSFLIADTSALRTAHRALSCLIVTFLLCLLPRFALAQDMDAAIGYDSLRQQFAELPADIDASLPDNDLLALRDRALAIRTEAVALSESLPGRIDGLQTRLTGLGEAGAEEPADLAAQRTQLQTQRAALQTQASLVNVLILDTDQVLEKIASIRRERFHAQLGQRTPSIVSGTLWHDLLQEKRPDLRRTQAILADIGTSIKATPIWIWAVILLWIGAILVLQTRLRKRLDRLSATRLPTRRLRRAAHAWMLTGLATLAPVLVLEGLNLGVSWYDPFSLPVRDAIQGFIGIVGFGGFAAGLGIALLSASKPAWRLPPLHDATAIALRPLPLIGALLIVLSWLIEQSAQWLGLGLTLTVWLNSILSLATALSAIYALLRLRKLRHQGIQPFQDDTDNTWLARVLFRWQHALAALTWAALIISVALLLIGYVALGSFILRQMIWVVVILSAAYLLSVTINDSTALLSERAAHAAQDDGDIQATRPAGSKQFIVLCSGILQLGIFILTVMLLLAPYGQGPLDLMRYFSQLRGSFQLGTIDIRPSLLLQGALVLLLGIAAVKAVQRWLAERLLPATRMDRGLQVSITTLAGYMGYIIALSVALSSIGISFERVTWIASALSVGIGFGLQAIVQNFVSGLIMLAERPVKVGDWVSLNGIEGDIKRINVRATEIQMGDRSTVIMPNSEFITKAVRNVTHEHAMGRVQFTLPLPLSVSPATVRTVLLEAFSQHPAILPAPAPAVTLEDINSSGNLVFKATGYVNSPRTASGARSAILFDVFERLAAAGIPLSSPASIVVSQAQPPEPTSHHE</sequence>
<comment type="similarity">
    <text evidence="2">Belongs to the MscS (TC 1.A.23) family.</text>
</comment>
<dbReference type="InterPro" id="IPR022249">
    <property type="entry name" value="DUF3772"/>
</dbReference>
<evidence type="ECO:0000256" key="8">
    <source>
        <dbReference type="SAM" id="SignalP"/>
    </source>
</evidence>
<dbReference type="InterPro" id="IPR011066">
    <property type="entry name" value="MscS_channel_C_sf"/>
</dbReference>
<accession>A0A2V1K6S0</accession>
<feature type="transmembrane region" description="Helical" evidence="7">
    <location>
        <begin position="489"/>
        <end position="513"/>
    </location>
</feature>
<feature type="domain" description="DUF3772" evidence="10">
    <location>
        <begin position="140"/>
        <end position="195"/>
    </location>
</feature>
<dbReference type="SUPFAM" id="SSF82689">
    <property type="entry name" value="Mechanosensitive channel protein MscS (YggB), C-terminal domain"/>
    <property type="match status" value="1"/>
</dbReference>
<dbReference type="SUPFAM" id="SSF82861">
    <property type="entry name" value="Mechanosensitive channel protein MscS (YggB), transmembrane region"/>
    <property type="match status" value="1"/>
</dbReference>
<dbReference type="Gene3D" id="3.30.70.100">
    <property type="match status" value="1"/>
</dbReference>
<dbReference type="Gene3D" id="1.10.287.1260">
    <property type="match status" value="1"/>
</dbReference>
<evidence type="ECO:0000259" key="10">
    <source>
        <dbReference type="Pfam" id="PF12607"/>
    </source>
</evidence>
<feature type="transmembrane region" description="Helical" evidence="7">
    <location>
        <begin position="409"/>
        <end position="430"/>
    </location>
</feature>
<dbReference type="InterPro" id="IPR052702">
    <property type="entry name" value="MscS-like_channel"/>
</dbReference>
<dbReference type="Pfam" id="PF00924">
    <property type="entry name" value="MS_channel_2nd"/>
    <property type="match status" value="1"/>
</dbReference>